<feature type="transmembrane region" description="Helical" evidence="6">
    <location>
        <begin position="366"/>
        <end position="383"/>
    </location>
</feature>
<dbReference type="InterPro" id="IPR008521">
    <property type="entry name" value="Mg_trans_NIPA"/>
</dbReference>
<feature type="transmembrane region" description="Helical" evidence="6">
    <location>
        <begin position="334"/>
        <end position="354"/>
    </location>
</feature>
<evidence type="ECO:0000313" key="8">
    <source>
        <dbReference type="Proteomes" id="UP001209570"/>
    </source>
</evidence>
<name>A0AAD5Q5R3_PYTIN</name>
<gene>
    <name evidence="7" type="ORF">P43SY_006097</name>
</gene>
<protein>
    <submittedName>
        <fullName evidence="7">Uncharacterized protein</fullName>
    </submittedName>
</protein>
<keyword evidence="4 6" id="KW-0472">Membrane</keyword>
<keyword evidence="8" id="KW-1185">Reference proteome</keyword>
<dbReference type="SUPFAM" id="SSF103481">
    <property type="entry name" value="Multidrug resistance efflux transporter EmrE"/>
    <property type="match status" value="1"/>
</dbReference>
<evidence type="ECO:0000256" key="6">
    <source>
        <dbReference type="SAM" id="Phobius"/>
    </source>
</evidence>
<dbReference type="Proteomes" id="UP001209570">
    <property type="component" value="Unassembled WGS sequence"/>
</dbReference>
<keyword evidence="3 6" id="KW-1133">Transmembrane helix</keyword>
<feature type="transmembrane region" description="Helical" evidence="6">
    <location>
        <begin position="49"/>
        <end position="70"/>
    </location>
</feature>
<feature type="region of interest" description="Disordered" evidence="5">
    <location>
        <begin position="203"/>
        <end position="233"/>
    </location>
</feature>
<evidence type="ECO:0000256" key="1">
    <source>
        <dbReference type="ARBA" id="ARBA00004141"/>
    </source>
</evidence>
<feature type="compositionally biased region" description="Basic and acidic residues" evidence="5">
    <location>
        <begin position="203"/>
        <end position="213"/>
    </location>
</feature>
<feature type="transmembrane region" description="Helical" evidence="6">
    <location>
        <begin position="303"/>
        <end position="322"/>
    </location>
</feature>
<evidence type="ECO:0000256" key="5">
    <source>
        <dbReference type="SAM" id="MobiDB-lite"/>
    </source>
</evidence>
<evidence type="ECO:0000313" key="7">
    <source>
        <dbReference type="EMBL" id="KAJ0399551.1"/>
    </source>
</evidence>
<feature type="transmembrane region" description="Helical" evidence="6">
    <location>
        <begin position="76"/>
        <end position="95"/>
    </location>
</feature>
<organism evidence="7 8">
    <name type="scientific">Pythium insidiosum</name>
    <name type="common">Pythiosis disease agent</name>
    <dbReference type="NCBI Taxonomy" id="114742"/>
    <lineage>
        <taxon>Eukaryota</taxon>
        <taxon>Sar</taxon>
        <taxon>Stramenopiles</taxon>
        <taxon>Oomycota</taxon>
        <taxon>Peronosporomycetes</taxon>
        <taxon>Pythiales</taxon>
        <taxon>Pythiaceae</taxon>
        <taxon>Pythium</taxon>
    </lineage>
</organism>
<dbReference type="EMBL" id="JAKCXM010000179">
    <property type="protein sequence ID" value="KAJ0399551.1"/>
    <property type="molecule type" value="Genomic_DNA"/>
</dbReference>
<feature type="transmembrane region" description="Helical" evidence="6">
    <location>
        <begin position="6"/>
        <end position="23"/>
    </location>
</feature>
<evidence type="ECO:0000256" key="3">
    <source>
        <dbReference type="ARBA" id="ARBA00022989"/>
    </source>
</evidence>
<comment type="caution">
    <text evidence="7">The sequence shown here is derived from an EMBL/GenBank/DDBJ whole genome shotgun (WGS) entry which is preliminary data.</text>
</comment>
<comment type="subcellular location">
    <subcellularLocation>
        <location evidence="1">Membrane</location>
        <topology evidence="1">Multi-pass membrane protein</topology>
    </subcellularLocation>
</comment>
<keyword evidence="2 6" id="KW-0812">Transmembrane</keyword>
<dbReference type="PANTHER" id="PTHR12570:SF9">
    <property type="entry name" value="MAGNESIUM TRANSPORTER NIPA8-RELATED"/>
    <property type="match status" value="1"/>
</dbReference>
<dbReference type="GO" id="GO:0015095">
    <property type="term" value="F:magnesium ion transmembrane transporter activity"/>
    <property type="evidence" value="ECO:0007669"/>
    <property type="project" value="InterPro"/>
</dbReference>
<reference evidence="7" key="1">
    <citation type="submission" date="2021-12" db="EMBL/GenBank/DDBJ databases">
        <title>Prjna785345.</title>
        <authorList>
            <person name="Rujirawat T."/>
            <person name="Krajaejun T."/>
        </authorList>
    </citation>
    <scope>NUCLEOTIDE SEQUENCE</scope>
    <source>
        <strain evidence="7">Pi057C3</strain>
    </source>
</reference>
<proteinExistence type="predicted"/>
<dbReference type="CDD" id="cd14686">
    <property type="entry name" value="bZIP"/>
    <property type="match status" value="1"/>
</dbReference>
<evidence type="ECO:0000256" key="4">
    <source>
        <dbReference type="ARBA" id="ARBA00023136"/>
    </source>
</evidence>
<feature type="transmembrane region" description="Helical" evidence="6">
    <location>
        <begin position="102"/>
        <end position="122"/>
    </location>
</feature>
<dbReference type="GO" id="GO:0016020">
    <property type="term" value="C:membrane"/>
    <property type="evidence" value="ECO:0007669"/>
    <property type="project" value="UniProtKB-SubCell"/>
</dbReference>
<feature type="transmembrane region" description="Helical" evidence="6">
    <location>
        <begin position="142"/>
        <end position="160"/>
    </location>
</feature>
<dbReference type="Pfam" id="PF05653">
    <property type="entry name" value="Mg_trans_NIPA"/>
    <property type="match status" value="2"/>
</dbReference>
<dbReference type="AlphaFoldDB" id="A0AAD5Q5R3"/>
<accession>A0AAD5Q5R3</accession>
<dbReference type="PANTHER" id="PTHR12570">
    <property type="match status" value="1"/>
</dbReference>
<dbReference type="InterPro" id="IPR037185">
    <property type="entry name" value="EmrE-like"/>
</dbReference>
<evidence type="ECO:0000256" key="2">
    <source>
        <dbReference type="ARBA" id="ARBA00022692"/>
    </source>
</evidence>
<sequence length="442" mass="48837">MEEWESFGATLAVVASIISNLGVNVQKYSHAADAQLPPDEQRPYVQRPLWWIGLTLVVLGSIGDFTAFGFATQSLVAALGGGATLVANVFTAYFLNREPLYMTDLWGVFFVIIGVVLIAFIAEPNVEYPLPELEERFVRQEFVIYIASVGVLMVSMLAGIKGSVANRLKNQMQSSKRKQKQLMQHLEGRIQRIEQRLSTMEHTLREQQRRDDGGDTTLDPLLPNDPTMAERPDTPVHAAKHKHADLSTPFGELLEGVTNPVRVPYYYAICSGIIGSMTVLLAKCSAVMIRLSLKGENQFHYPLTYVFIGGMFVCIIIQTHFLNMATSLGDIMTVFPIFQACWISFSVIGGAVFYESSKSFTPQKWLEYPLALLFIAVGVALLVQHQSSAEHSSTKGSGVSKSKEYGLLADDEVCLITDTSMRSPLLAEGNELDDAGYLHLEA</sequence>